<dbReference type="PANTHER" id="PTHR23502:SF33">
    <property type="entry name" value="MAJOR FACILITATOR SUPERFAMILY (MFS) PROFILE DOMAIN-CONTAINING PROTEIN-RELATED"/>
    <property type="match status" value="1"/>
</dbReference>
<dbReference type="FunFam" id="1.20.1250.20:FF:000460">
    <property type="entry name" value="MFS multidrug transporter, putative"/>
    <property type="match status" value="1"/>
</dbReference>
<feature type="transmembrane region" description="Helical" evidence="6">
    <location>
        <begin position="198"/>
        <end position="220"/>
    </location>
</feature>
<feature type="transmembrane region" description="Helical" evidence="6">
    <location>
        <begin position="479"/>
        <end position="500"/>
    </location>
</feature>
<feature type="transmembrane region" description="Helical" evidence="6">
    <location>
        <begin position="417"/>
        <end position="438"/>
    </location>
</feature>
<evidence type="ECO:0000313" key="8">
    <source>
        <dbReference type="EMBL" id="KAJ5461307.1"/>
    </source>
</evidence>
<proteinExistence type="predicted"/>
<dbReference type="CDD" id="cd17323">
    <property type="entry name" value="MFS_Tpo1_MDR_like"/>
    <property type="match status" value="1"/>
</dbReference>
<keyword evidence="4 6" id="KW-0472">Membrane</keyword>
<dbReference type="PROSITE" id="PS00216">
    <property type="entry name" value="SUGAR_TRANSPORT_1"/>
    <property type="match status" value="1"/>
</dbReference>
<dbReference type="RefSeq" id="XP_056770349.1">
    <property type="nucleotide sequence ID" value="XM_056906242.1"/>
</dbReference>
<evidence type="ECO:0000256" key="1">
    <source>
        <dbReference type="ARBA" id="ARBA00004141"/>
    </source>
</evidence>
<feature type="transmembrane region" description="Helical" evidence="6">
    <location>
        <begin position="259"/>
        <end position="281"/>
    </location>
</feature>
<comment type="subcellular location">
    <subcellularLocation>
        <location evidence="1">Membrane</location>
        <topology evidence="1">Multi-pass membrane protein</topology>
    </subcellularLocation>
</comment>
<evidence type="ECO:0000256" key="5">
    <source>
        <dbReference type="SAM" id="MobiDB-lite"/>
    </source>
</evidence>
<comment type="caution">
    <text evidence="8">The sequence shown here is derived from an EMBL/GenBank/DDBJ whole genome shotgun (WGS) entry which is preliminary data.</text>
</comment>
<evidence type="ECO:0000256" key="4">
    <source>
        <dbReference type="ARBA" id="ARBA00023136"/>
    </source>
</evidence>
<feature type="transmembrane region" description="Helical" evidence="6">
    <location>
        <begin position="444"/>
        <end position="467"/>
    </location>
</feature>
<dbReference type="InterPro" id="IPR005829">
    <property type="entry name" value="Sugar_transporter_CS"/>
</dbReference>
<dbReference type="EMBL" id="JAPVEA010000002">
    <property type="protein sequence ID" value="KAJ5461307.1"/>
    <property type="molecule type" value="Genomic_DNA"/>
</dbReference>
<dbReference type="PANTHER" id="PTHR23502">
    <property type="entry name" value="MAJOR FACILITATOR SUPERFAMILY"/>
    <property type="match status" value="1"/>
</dbReference>
<sequence length="548" mass="59390">MASANRDLSEKTIAESVASGHSGESNISDNNSKKETDEPVDTRQRSSVEVAVDATADTGDVEANVQRSITTKQFPVTDLDRGIVGWDSQDDPENPQNFAMSRKWGLLALMSAITFVSPLASSMFSPAVSYVAIDLHVTNETVLSFSVSIFLLGYAVGPLVLAPLSEIYGRRIVLSCANWFFVVWQIGCALAPNIETLIISRLFAGMGGAGCLTLGAGLIADLFPIEQRGMATALWSCGPLIGPVAGPIAGGFIGETIGWRWVFWVVMIASGVVSFGIEILNRETYAAVLIRRKTARLSKELGRSDLRSAYEPNLERVSVTSAMKVGLKRPILLLVKSPIVLLLALYMAVVYGLLYLFFTTIPSVFENQYGFSTGLSGLAYLGIGLGFIAGLVLYGMTNDRVVLKLTQRNGGKYEPEMRLPAMIIFACFLPISFFWYGWTVDKDVHWIVPIIGMMPFGLGMMGVYLPISTYIIDSYQNYAASANASLTATRSLVGAVLPLAGPKLFSSLGLGWGNSLLGFIALAFVPVPIGFSRYGQRIRERFPVNLDS</sequence>
<keyword evidence="3 6" id="KW-1133">Transmembrane helix</keyword>
<evidence type="ECO:0000256" key="2">
    <source>
        <dbReference type="ARBA" id="ARBA00022692"/>
    </source>
</evidence>
<protein>
    <recommendedName>
        <fullName evidence="7">Major facilitator superfamily (MFS) profile domain-containing protein</fullName>
    </recommendedName>
</protein>
<feature type="transmembrane region" description="Helical" evidence="6">
    <location>
        <begin position="106"/>
        <end position="133"/>
    </location>
</feature>
<dbReference type="Gene3D" id="1.20.1250.20">
    <property type="entry name" value="MFS general substrate transporter like domains"/>
    <property type="match status" value="1"/>
</dbReference>
<evidence type="ECO:0000313" key="9">
    <source>
        <dbReference type="Proteomes" id="UP001213681"/>
    </source>
</evidence>
<keyword evidence="2 6" id="KW-0812">Transmembrane</keyword>
<dbReference type="PROSITE" id="PS50850">
    <property type="entry name" value="MFS"/>
    <property type="match status" value="1"/>
</dbReference>
<dbReference type="GO" id="GO:0140115">
    <property type="term" value="P:export across plasma membrane"/>
    <property type="evidence" value="ECO:0007669"/>
    <property type="project" value="UniProtKB-ARBA"/>
</dbReference>
<reference evidence="8" key="1">
    <citation type="submission" date="2022-12" db="EMBL/GenBank/DDBJ databases">
        <authorList>
            <person name="Petersen C."/>
        </authorList>
    </citation>
    <scope>NUCLEOTIDE SEQUENCE</scope>
    <source>
        <strain evidence="8">IBT 16125</strain>
    </source>
</reference>
<evidence type="ECO:0000259" key="7">
    <source>
        <dbReference type="PROSITE" id="PS50850"/>
    </source>
</evidence>
<accession>A0AAD6CDU3</accession>
<keyword evidence="9" id="KW-1185">Reference proteome</keyword>
<feature type="region of interest" description="Disordered" evidence="5">
    <location>
        <begin position="1"/>
        <end position="55"/>
    </location>
</feature>
<evidence type="ECO:0000256" key="6">
    <source>
        <dbReference type="SAM" id="Phobius"/>
    </source>
</evidence>
<dbReference type="Proteomes" id="UP001213681">
    <property type="component" value="Unassembled WGS sequence"/>
</dbReference>
<feature type="compositionally biased region" description="Basic and acidic residues" evidence="5">
    <location>
        <begin position="31"/>
        <end position="46"/>
    </location>
</feature>
<feature type="transmembrane region" description="Helical" evidence="6">
    <location>
        <begin position="145"/>
        <end position="165"/>
    </location>
</feature>
<feature type="transmembrane region" description="Helical" evidence="6">
    <location>
        <begin position="172"/>
        <end position="192"/>
    </location>
</feature>
<dbReference type="InterPro" id="IPR011701">
    <property type="entry name" value="MFS"/>
</dbReference>
<dbReference type="SUPFAM" id="SSF103473">
    <property type="entry name" value="MFS general substrate transporter"/>
    <property type="match status" value="1"/>
</dbReference>
<dbReference type="GO" id="GO:0042908">
    <property type="term" value="P:xenobiotic transport"/>
    <property type="evidence" value="ECO:0007669"/>
    <property type="project" value="UniProtKB-ARBA"/>
</dbReference>
<dbReference type="GeneID" id="81596485"/>
<organism evidence="8 9">
    <name type="scientific">Penicillium daleae</name>
    <dbReference type="NCBI Taxonomy" id="63821"/>
    <lineage>
        <taxon>Eukaryota</taxon>
        <taxon>Fungi</taxon>
        <taxon>Dikarya</taxon>
        <taxon>Ascomycota</taxon>
        <taxon>Pezizomycotina</taxon>
        <taxon>Eurotiomycetes</taxon>
        <taxon>Eurotiomycetidae</taxon>
        <taxon>Eurotiales</taxon>
        <taxon>Aspergillaceae</taxon>
        <taxon>Penicillium</taxon>
    </lineage>
</organism>
<evidence type="ECO:0000256" key="3">
    <source>
        <dbReference type="ARBA" id="ARBA00022989"/>
    </source>
</evidence>
<name>A0AAD6CDU3_9EURO</name>
<feature type="transmembrane region" description="Helical" evidence="6">
    <location>
        <begin position="232"/>
        <end position="253"/>
    </location>
</feature>
<dbReference type="GO" id="GO:0022857">
    <property type="term" value="F:transmembrane transporter activity"/>
    <property type="evidence" value="ECO:0007669"/>
    <property type="project" value="InterPro"/>
</dbReference>
<dbReference type="AlphaFoldDB" id="A0AAD6CDU3"/>
<gene>
    <name evidence="8" type="ORF">N7458_002859</name>
</gene>
<dbReference type="InterPro" id="IPR020846">
    <property type="entry name" value="MFS_dom"/>
</dbReference>
<feature type="transmembrane region" description="Helical" evidence="6">
    <location>
        <begin position="378"/>
        <end position="396"/>
    </location>
</feature>
<dbReference type="Pfam" id="PF07690">
    <property type="entry name" value="MFS_1"/>
    <property type="match status" value="1"/>
</dbReference>
<feature type="transmembrane region" description="Helical" evidence="6">
    <location>
        <begin position="331"/>
        <end position="358"/>
    </location>
</feature>
<dbReference type="GO" id="GO:0016020">
    <property type="term" value="C:membrane"/>
    <property type="evidence" value="ECO:0007669"/>
    <property type="project" value="UniProtKB-SubCell"/>
</dbReference>
<feature type="domain" description="Major facilitator superfamily (MFS) profile" evidence="7">
    <location>
        <begin position="106"/>
        <end position="538"/>
    </location>
</feature>
<reference evidence="8" key="2">
    <citation type="journal article" date="2023" name="IMA Fungus">
        <title>Comparative genomic study of the Penicillium genus elucidates a diverse pangenome and 15 lateral gene transfer events.</title>
        <authorList>
            <person name="Petersen C."/>
            <person name="Sorensen T."/>
            <person name="Nielsen M.R."/>
            <person name="Sondergaard T.E."/>
            <person name="Sorensen J.L."/>
            <person name="Fitzpatrick D.A."/>
            <person name="Frisvad J.C."/>
            <person name="Nielsen K.L."/>
        </authorList>
    </citation>
    <scope>NUCLEOTIDE SEQUENCE</scope>
    <source>
        <strain evidence="8">IBT 16125</strain>
    </source>
</reference>
<feature type="transmembrane region" description="Helical" evidence="6">
    <location>
        <begin position="512"/>
        <end position="531"/>
    </location>
</feature>
<dbReference type="InterPro" id="IPR036259">
    <property type="entry name" value="MFS_trans_sf"/>
</dbReference>